<dbReference type="EMBL" id="KZ293466">
    <property type="protein sequence ID" value="PBK62451.1"/>
    <property type="molecule type" value="Genomic_DNA"/>
</dbReference>
<proteinExistence type="predicted"/>
<dbReference type="Proteomes" id="UP000218334">
    <property type="component" value="Unassembled WGS sequence"/>
</dbReference>
<accession>A0A2H3AUP3</accession>
<sequence length="134" mass="15043">MNTHLLASIMDSPRDMEDWEVPVSEIRDYTYTLVSTTVFSKRSPLIATLQIDLFGFEDVTAFRDKAMETPMNERDAMMLAYEGEVLVSGSNSITELESSLGTEQSCSGHRTCYSLEEPNICRAEPRTTGASFRL</sequence>
<keyword evidence="2" id="KW-1185">Reference proteome</keyword>
<organism evidence="1 2">
    <name type="scientific">Armillaria solidipes</name>
    <dbReference type="NCBI Taxonomy" id="1076256"/>
    <lineage>
        <taxon>Eukaryota</taxon>
        <taxon>Fungi</taxon>
        <taxon>Dikarya</taxon>
        <taxon>Basidiomycota</taxon>
        <taxon>Agaricomycotina</taxon>
        <taxon>Agaricomycetes</taxon>
        <taxon>Agaricomycetidae</taxon>
        <taxon>Agaricales</taxon>
        <taxon>Marasmiineae</taxon>
        <taxon>Physalacriaceae</taxon>
        <taxon>Armillaria</taxon>
    </lineage>
</organism>
<dbReference type="AlphaFoldDB" id="A0A2H3AUP3"/>
<evidence type="ECO:0000313" key="2">
    <source>
        <dbReference type="Proteomes" id="UP000218334"/>
    </source>
</evidence>
<gene>
    <name evidence="1" type="ORF">ARMSODRAFT_605595</name>
</gene>
<reference evidence="2" key="1">
    <citation type="journal article" date="2017" name="Nat. Ecol. Evol.">
        <title>Genome expansion and lineage-specific genetic innovations in the forest pathogenic fungi Armillaria.</title>
        <authorList>
            <person name="Sipos G."/>
            <person name="Prasanna A.N."/>
            <person name="Walter M.C."/>
            <person name="O'Connor E."/>
            <person name="Balint B."/>
            <person name="Krizsan K."/>
            <person name="Kiss B."/>
            <person name="Hess J."/>
            <person name="Varga T."/>
            <person name="Slot J."/>
            <person name="Riley R."/>
            <person name="Boka B."/>
            <person name="Rigling D."/>
            <person name="Barry K."/>
            <person name="Lee J."/>
            <person name="Mihaltcheva S."/>
            <person name="LaButti K."/>
            <person name="Lipzen A."/>
            <person name="Waldron R."/>
            <person name="Moloney N.M."/>
            <person name="Sperisen C."/>
            <person name="Kredics L."/>
            <person name="Vagvoelgyi C."/>
            <person name="Patrignani A."/>
            <person name="Fitzpatrick D."/>
            <person name="Nagy I."/>
            <person name="Doyle S."/>
            <person name="Anderson J.B."/>
            <person name="Grigoriev I.V."/>
            <person name="Gueldener U."/>
            <person name="Muensterkoetter M."/>
            <person name="Nagy L.G."/>
        </authorList>
    </citation>
    <scope>NUCLEOTIDE SEQUENCE [LARGE SCALE GENOMIC DNA]</scope>
    <source>
        <strain evidence="2">28-4</strain>
    </source>
</reference>
<name>A0A2H3AUP3_9AGAR</name>
<protein>
    <submittedName>
        <fullName evidence="1">Uncharacterized protein</fullName>
    </submittedName>
</protein>
<evidence type="ECO:0000313" key="1">
    <source>
        <dbReference type="EMBL" id="PBK62451.1"/>
    </source>
</evidence>